<comment type="caution">
    <text evidence="7">The sequence shown here is derived from an EMBL/GenBank/DDBJ whole genome shotgun (WGS) entry which is preliminary data.</text>
</comment>
<dbReference type="Proteomes" id="UP001140510">
    <property type="component" value="Unassembled WGS sequence"/>
</dbReference>
<comment type="cofactor">
    <cofactor evidence="1 5">
        <name>heme</name>
        <dbReference type="ChEBI" id="CHEBI:30413"/>
    </cofactor>
</comment>
<dbReference type="InterPro" id="IPR036396">
    <property type="entry name" value="Cyt_P450_sf"/>
</dbReference>
<evidence type="ECO:0000256" key="6">
    <source>
        <dbReference type="RuleBase" id="RU000461"/>
    </source>
</evidence>
<dbReference type="EMBL" id="JAPEVA010000131">
    <property type="protein sequence ID" value="KAJ4398383.1"/>
    <property type="molecule type" value="Genomic_DNA"/>
</dbReference>
<dbReference type="GO" id="GO:0020037">
    <property type="term" value="F:heme binding"/>
    <property type="evidence" value="ECO:0007669"/>
    <property type="project" value="InterPro"/>
</dbReference>
<evidence type="ECO:0000256" key="4">
    <source>
        <dbReference type="ARBA" id="ARBA00023004"/>
    </source>
</evidence>
<evidence type="ECO:0000256" key="5">
    <source>
        <dbReference type="PIRSR" id="PIRSR602403-1"/>
    </source>
</evidence>
<dbReference type="PROSITE" id="PS00086">
    <property type="entry name" value="CYTOCHROME_P450"/>
    <property type="match status" value="1"/>
</dbReference>
<comment type="similarity">
    <text evidence="2 6">Belongs to the cytochrome P450 family.</text>
</comment>
<evidence type="ECO:0000256" key="1">
    <source>
        <dbReference type="ARBA" id="ARBA00001971"/>
    </source>
</evidence>
<name>A0A9W9D290_9PLEO</name>
<keyword evidence="3 5" id="KW-0479">Metal-binding</keyword>
<dbReference type="PANTHER" id="PTHR24305">
    <property type="entry name" value="CYTOCHROME P450"/>
    <property type="match status" value="1"/>
</dbReference>
<reference evidence="7" key="1">
    <citation type="submission" date="2022-10" db="EMBL/GenBank/DDBJ databases">
        <title>Tapping the CABI collections for fungal endophytes: first genome assemblies for Collariella, Neodidymelliopsis, Ascochyta clinopodiicola, Didymella pomorum, Didymosphaeria variabile, Neocosmospora piperis and Neocucurbitaria cava.</title>
        <authorList>
            <person name="Hill R."/>
        </authorList>
    </citation>
    <scope>NUCLEOTIDE SEQUENCE</scope>
    <source>
        <strain evidence="7">IMI 355091</strain>
    </source>
</reference>
<evidence type="ECO:0000256" key="3">
    <source>
        <dbReference type="ARBA" id="ARBA00022723"/>
    </source>
</evidence>
<dbReference type="InterPro" id="IPR017972">
    <property type="entry name" value="Cyt_P450_CS"/>
</dbReference>
<keyword evidence="4 5" id="KW-0408">Iron</keyword>
<accession>A0A9W9D290</accession>
<gene>
    <name evidence="7" type="ORF">N0V91_010228</name>
</gene>
<evidence type="ECO:0000313" key="7">
    <source>
        <dbReference type="EMBL" id="KAJ4398383.1"/>
    </source>
</evidence>
<evidence type="ECO:0008006" key="9">
    <source>
        <dbReference type="Google" id="ProtNLM"/>
    </source>
</evidence>
<sequence length="530" mass="59230">MLDLSTILLLLPIALVLQVVVSYLRNPVRKIPAAHPLAPFTNLWISWIRWRKIENATLKDAHDRLGAIVCLGPEEISVNCVKGGIRDVYAGGFEKRDPKSGYNWYGFFTNFGNDNMFSTGLNKPHSARKRMLSNIYSKSVVTASPVLQAQVSTILYERLLPRLAAICDSAEGIFEAGSLISASTMDIVTSYIFGLKASSNLLGNPKECDWFLDLYRSRHGWTFWPQEYPRLTSFLKKYLGINMSPAWVADANAEIEAWTKGMCDRAAKVMQQSCMTIEETPSVYVQLSTAVRKDAKKNGLGDVEVKPVIASEVLDHLAAGFDTSAITLTYVVHELSIHKHMQTRLQEELRTLSPRVVASSSPALPDPKVVDTLPVLHAIVWETLRLHSAIPGPQPRFTPPQGCQLGPNGEYFVPGGVRVSASAGILHQNEQVYDRASEWRPERWLDIDMIDEEKRKDMESRWFWAFGSGGRMCVGSHLAVYQMKYVVAALYSSYSTAVVDDTGIEQSDAYTAPPRGDKLMIRLEELKMRA</sequence>
<dbReference type="SUPFAM" id="SSF48264">
    <property type="entry name" value="Cytochrome P450"/>
    <property type="match status" value="1"/>
</dbReference>
<proteinExistence type="inferred from homology"/>
<dbReference type="PRINTS" id="PR00465">
    <property type="entry name" value="EP450IV"/>
</dbReference>
<dbReference type="InterPro" id="IPR002403">
    <property type="entry name" value="Cyt_P450_E_grp-IV"/>
</dbReference>
<evidence type="ECO:0000256" key="2">
    <source>
        <dbReference type="ARBA" id="ARBA00010617"/>
    </source>
</evidence>
<feature type="binding site" description="axial binding residue" evidence="5">
    <location>
        <position position="473"/>
    </location>
    <ligand>
        <name>heme</name>
        <dbReference type="ChEBI" id="CHEBI:30413"/>
    </ligand>
    <ligandPart>
        <name>Fe</name>
        <dbReference type="ChEBI" id="CHEBI:18248"/>
    </ligandPart>
</feature>
<dbReference type="PRINTS" id="PR00385">
    <property type="entry name" value="P450"/>
</dbReference>
<evidence type="ECO:0000313" key="8">
    <source>
        <dbReference type="Proteomes" id="UP001140510"/>
    </source>
</evidence>
<keyword evidence="6" id="KW-0503">Monooxygenase</keyword>
<dbReference type="InterPro" id="IPR001128">
    <property type="entry name" value="Cyt_P450"/>
</dbReference>
<protein>
    <recommendedName>
        <fullName evidence="9">Cytochrome P450 monooxygenase</fullName>
    </recommendedName>
</protein>
<dbReference type="Pfam" id="PF00067">
    <property type="entry name" value="p450"/>
    <property type="match status" value="1"/>
</dbReference>
<dbReference type="Gene3D" id="1.10.630.10">
    <property type="entry name" value="Cytochrome P450"/>
    <property type="match status" value="1"/>
</dbReference>
<dbReference type="CDD" id="cd11059">
    <property type="entry name" value="CYP_fungal"/>
    <property type="match status" value="1"/>
</dbReference>
<dbReference type="PANTHER" id="PTHR24305:SF166">
    <property type="entry name" value="CYTOCHROME P450 12A4, MITOCHONDRIAL-RELATED"/>
    <property type="match status" value="1"/>
</dbReference>
<keyword evidence="5 6" id="KW-0349">Heme</keyword>
<keyword evidence="8" id="KW-1185">Reference proteome</keyword>
<dbReference type="GO" id="GO:0004497">
    <property type="term" value="F:monooxygenase activity"/>
    <property type="evidence" value="ECO:0007669"/>
    <property type="project" value="UniProtKB-KW"/>
</dbReference>
<dbReference type="OrthoDB" id="1470350at2759"/>
<keyword evidence="6" id="KW-0560">Oxidoreductase</keyword>
<dbReference type="GO" id="GO:0005506">
    <property type="term" value="F:iron ion binding"/>
    <property type="evidence" value="ECO:0007669"/>
    <property type="project" value="InterPro"/>
</dbReference>
<organism evidence="7 8">
    <name type="scientific">Didymella pomorum</name>
    <dbReference type="NCBI Taxonomy" id="749634"/>
    <lineage>
        <taxon>Eukaryota</taxon>
        <taxon>Fungi</taxon>
        <taxon>Dikarya</taxon>
        <taxon>Ascomycota</taxon>
        <taxon>Pezizomycotina</taxon>
        <taxon>Dothideomycetes</taxon>
        <taxon>Pleosporomycetidae</taxon>
        <taxon>Pleosporales</taxon>
        <taxon>Pleosporineae</taxon>
        <taxon>Didymellaceae</taxon>
        <taxon>Didymella</taxon>
    </lineage>
</organism>
<dbReference type="AlphaFoldDB" id="A0A9W9D290"/>
<dbReference type="InterPro" id="IPR050121">
    <property type="entry name" value="Cytochrome_P450_monoxygenase"/>
</dbReference>
<dbReference type="GO" id="GO:0016705">
    <property type="term" value="F:oxidoreductase activity, acting on paired donors, with incorporation or reduction of molecular oxygen"/>
    <property type="evidence" value="ECO:0007669"/>
    <property type="project" value="InterPro"/>
</dbReference>